<protein>
    <submittedName>
        <fullName evidence="3">Heterokaryon incompatibility protein</fullName>
    </submittedName>
</protein>
<dbReference type="OrthoDB" id="5362512at2759"/>
<dbReference type="InterPro" id="IPR010730">
    <property type="entry name" value="HET"/>
</dbReference>
<keyword evidence="4" id="KW-1185">Reference proteome</keyword>
<gene>
    <name evidence="3" type="ORF">CMUS01_11928</name>
</gene>
<evidence type="ECO:0000313" key="3">
    <source>
        <dbReference type="EMBL" id="KAF6818396.1"/>
    </source>
</evidence>
<evidence type="ECO:0000313" key="4">
    <source>
        <dbReference type="Proteomes" id="UP000639643"/>
    </source>
</evidence>
<name>A0A8H6JTE2_9PEZI</name>
<feature type="compositionally biased region" description="Acidic residues" evidence="1">
    <location>
        <begin position="378"/>
        <end position="391"/>
    </location>
</feature>
<dbReference type="Proteomes" id="UP000639643">
    <property type="component" value="Unassembled WGS sequence"/>
</dbReference>
<dbReference type="EMBL" id="WIGM01000635">
    <property type="protein sequence ID" value="KAF6818396.1"/>
    <property type="molecule type" value="Genomic_DNA"/>
</dbReference>
<evidence type="ECO:0000256" key="1">
    <source>
        <dbReference type="SAM" id="MobiDB-lite"/>
    </source>
</evidence>
<accession>A0A8H6JTE2</accession>
<comment type="caution">
    <text evidence="3">The sequence shown here is derived from an EMBL/GenBank/DDBJ whole genome shotgun (WGS) entry which is preliminary data.</text>
</comment>
<dbReference type="PANTHER" id="PTHR33112:SF16">
    <property type="entry name" value="HETEROKARYON INCOMPATIBILITY DOMAIN-CONTAINING PROTEIN"/>
    <property type="match status" value="1"/>
</dbReference>
<dbReference type="AlphaFoldDB" id="A0A8H6JTE2"/>
<feature type="compositionally biased region" description="Basic and acidic residues" evidence="1">
    <location>
        <begin position="367"/>
        <end position="377"/>
    </location>
</feature>
<sequence>MKFDSVSVTNHQENLWQGKMDMLELAKMWLRRCSDSHSTCRNFKEYNRPARLLSIDKSMARVVSTNDFSAMPHYATLSYCWGREPFTTLTMDTMETFCRGFAICDLPKVFRDAIHVARELGLSYIWIDALCIIQQGDDGQDWATESALMKDTTAEGPGLLQSTRPRLEGEAWSWWHIVVWYSRANLTYPQDRLPALAGIARLQHEATGHQYLAGMWRERLVQQLPWYIYLERRKRPAWRAPSWSWMSVDSSAGYSQFYNEFSPPEIFKQYVQVLDVWTTPSGPDLFGQISDGLLSLACSALVGAQLLESGEREGIAEEQEHFSIVRLDGRNIELPVVLDALKDDRTQDYQHVYLLPVLSGRSRPWFRNKDREDKGEDKGEEEGEEKEEEKENQEKVAGIQDRLTVDGLVLRACGDAGDRRHFYRLGSFSFESYPAVYGVKPKERGKDNYHQFIHMFEEEERKASKSQDFDTGSNDISPETCIRITIK</sequence>
<feature type="domain" description="Heterokaryon incompatibility" evidence="2">
    <location>
        <begin position="74"/>
        <end position="151"/>
    </location>
</feature>
<feature type="region of interest" description="Disordered" evidence="1">
    <location>
        <begin position="366"/>
        <end position="398"/>
    </location>
</feature>
<proteinExistence type="predicted"/>
<dbReference type="PANTHER" id="PTHR33112">
    <property type="entry name" value="DOMAIN PROTEIN, PUTATIVE-RELATED"/>
    <property type="match status" value="1"/>
</dbReference>
<reference evidence="3" key="1">
    <citation type="journal article" date="2020" name="Phytopathology">
        <title>Genome Sequence Resources of Colletotrichum truncatum, C. plurivorum, C. musicola, and C. sojae: Four Species Pathogenic to Soybean (Glycine max).</title>
        <authorList>
            <person name="Rogerio F."/>
            <person name="Boufleur T.R."/>
            <person name="Ciampi-Guillardi M."/>
            <person name="Sukno S.A."/>
            <person name="Thon M.R."/>
            <person name="Massola Junior N.S."/>
            <person name="Baroncelli R."/>
        </authorList>
    </citation>
    <scope>NUCLEOTIDE SEQUENCE</scope>
    <source>
        <strain evidence="3">LFN0074</strain>
    </source>
</reference>
<organism evidence="3 4">
    <name type="scientific">Colletotrichum musicola</name>
    <dbReference type="NCBI Taxonomy" id="2175873"/>
    <lineage>
        <taxon>Eukaryota</taxon>
        <taxon>Fungi</taxon>
        <taxon>Dikarya</taxon>
        <taxon>Ascomycota</taxon>
        <taxon>Pezizomycotina</taxon>
        <taxon>Sordariomycetes</taxon>
        <taxon>Hypocreomycetidae</taxon>
        <taxon>Glomerellales</taxon>
        <taxon>Glomerellaceae</taxon>
        <taxon>Colletotrichum</taxon>
        <taxon>Colletotrichum orchidearum species complex</taxon>
    </lineage>
</organism>
<evidence type="ECO:0000259" key="2">
    <source>
        <dbReference type="Pfam" id="PF06985"/>
    </source>
</evidence>
<dbReference type="Pfam" id="PF06985">
    <property type="entry name" value="HET"/>
    <property type="match status" value="1"/>
</dbReference>